<dbReference type="AlphaFoldDB" id="A0A1X7U9K0"/>
<dbReference type="eggNOG" id="ENOG502SWF7">
    <property type="taxonomic scope" value="Eukaryota"/>
</dbReference>
<dbReference type="InParanoid" id="A0A1X7U9K0"/>
<dbReference type="PANTHER" id="PTHR33050:SF7">
    <property type="entry name" value="RIBONUCLEASE H"/>
    <property type="match status" value="1"/>
</dbReference>
<dbReference type="EnsemblMetazoa" id="Aqu2.1.24159_001">
    <property type="protein sequence ID" value="Aqu2.1.24159_001"/>
    <property type="gene ID" value="Aqu2.1.24159"/>
</dbReference>
<evidence type="ECO:0000313" key="1">
    <source>
        <dbReference type="EnsemblMetazoa" id="Aqu2.1.24159_001"/>
    </source>
</evidence>
<organism evidence="1">
    <name type="scientific">Amphimedon queenslandica</name>
    <name type="common">Sponge</name>
    <dbReference type="NCBI Taxonomy" id="400682"/>
    <lineage>
        <taxon>Eukaryota</taxon>
        <taxon>Metazoa</taxon>
        <taxon>Porifera</taxon>
        <taxon>Demospongiae</taxon>
        <taxon>Heteroscleromorpha</taxon>
        <taxon>Haplosclerida</taxon>
        <taxon>Niphatidae</taxon>
        <taxon>Amphimedon</taxon>
    </lineage>
</organism>
<reference evidence="1" key="1">
    <citation type="submission" date="2017-05" db="UniProtKB">
        <authorList>
            <consortium name="EnsemblMetazoa"/>
        </authorList>
    </citation>
    <scope>IDENTIFICATION</scope>
</reference>
<protein>
    <submittedName>
        <fullName evidence="1">Uncharacterized protein</fullName>
    </submittedName>
</protein>
<dbReference type="OrthoDB" id="2371919at2759"/>
<proteinExistence type="predicted"/>
<name>A0A1X7U9K0_AMPQE</name>
<accession>A0A1X7U9K0</accession>
<sequence>MWQWCLERKLTIHAIHIPGSQNLVADSQSRRGVKYSDWMLDPEIFTTVAEKWGLPNVDLFAAHHNAQLSRFYSYHLDLGAEGIVALSQCWKKLTCYDFPTFIFLGQVLQKLSQDSVKTAIIIALYWPAQPPGSNEFGDRPLIQDNDEVNDDNEVAGGELDIIFEDSIKDNDHNDSQVIIAHNFVSAIQRSCVYLSTLH</sequence>
<dbReference type="OMA" id="CEERDIF"/>
<dbReference type="PANTHER" id="PTHR33050">
    <property type="entry name" value="REVERSE TRANSCRIPTASE DOMAIN-CONTAINING PROTEIN"/>
    <property type="match status" value="1"/>
</dbReference>
<dbReference type="InterPro" id="IPR052055">
    <property type="entry name" value="Hepadnavirus_pol/RT"/>
</dbReference>